<evidence type="ECO:0000256" key="3">
    <source>
        <dbReference type="ARBA" id="ARBA00022448"/>
    </source>
</evidence>
<dbReference type="PROSITE" id="PS50928">
    <property type="entry name" value="ABC_TM1"/>
    <property type="match status" value="1"/>
</dbReference>
<name>X0VLX0_9ZZZZ</name>
<evidence type="ECO:0000256" key="1">
    <source>
        <dbReference type="ARBA" id="ARBA00004651"/>
    </source>
</evidence>
<keyword evidence="4" id="KW-1003">Cell membrane</keyword>
<dbReference type="GO" id="GO:0005886">
    <property type="term" value="C:plasma membrane"/>
    <property type="evidence" value="ECO:0007669"/>
    <property type="project" value="UniProtKB-SubCell"/>
</dbReference>
<dbReference type="AlphaFoldDB" id="X0VLX0"/>
<keyword evidence="8 9" id="KW-0472">Membrane</keyword>
<protein>
    <recommendedName>
        <fullName evidence="10">ABC transmembrane type-1 domain-containing protein</fullName>
    </recommendedName>
</protein>
<dbReference type="PANTHER" id="PTHR32243:SF50">
    <property type="entry name" value="MALTOSE_MALTODEXTRIN TRANSPORT SYSTEM PERMEASE PROTEIN MALG"/>
    <property type="match status" value="1"/>
</dbReference>
<feature type="transmembrane region" description="Helical" evidence="9">
    <location>
        <begin position="184"/>
        <end position="206"/>
    </location>
</feature>
<gene>
    <name evidence="11" type="ORF">S01H1_39861</name>
</gene>
<evidence type="ECO:0000313" key="11">
    <source>
        <dbReference type="EMBL" id="GAG01516.1"/>
    </source>
</evidence>
<dbReference type="PANTHER" id="PTHR32243">
    <property type="entry name" value="MALTOSE TRANSPORT SYSTEM PERMEASE-RELATED"/>
    <property type="match status" value="1"/>
</dbReference>
<evidence type="ECO:0000256" key="9">
    <source>
        <dbReference type="SAM" id="Phobius"/>
    </source>
</evidence>
<feature type="non-terminal residue" evidence="11">
    <location>
        <position position="238"/>
    </location>
</feature>
<keyword evidence="5" id="KW-0762">Sugar transport</keyword>
<evidence type="ECO:0000256" key="6">
    <source>
        <dbReference type="ARBA" id="ARBA00022692"/>
    </source>
</evidence>
<comment type="caution">
    <text evidence="11">The sequence shown here is derived from an EMBL/GenBank/DDBJ whole genome shotgun (WGS) entry which is preliminary data.</text>
</comment>
<dbReference type="Pfam" id="PF00528">
    <property type="entry name" value="BPD_transp_1"/>
    <property type="match status" value="1"/>
</dbReference>
<evidence type="ECO:0000256" key="2">
    <source>
        <dbReference type="ARBA" id="ARBA00009047"/>
    </source>
</evidence>
<comment type="similarity">
    <text evidence="2">Belongs to the binding-protein-dependent transport system permease family. MalFG subfamily.</text>
</comment>
<keyword evidence="7 9" id="KW-1133">Transmembrane helix</keyword>
<dbReference type="InterPro" id="IPR035906">
    <property type="entry name" value="MetI-like_sf"/>
</dbReference>
<dbReference type="GO" id="GO:0055085">
    <property type="term" value="P:transmembrane transport"/>
    <property type="evidence" value="ECO:0007669"/>
    <property type="project" value="InterPro"/>
</dbReference>
<feature type="transmembrane region" description="Helical" evidence="9">
    <location>
        <begin position="107"/>
        <end position="128"/>
    </location>
</feature>
<dbReference type="SUPFAM" id="SSF161098">
    <property type="entry name" value="MetI-like"/>
    <property type="match status" value="1"/>
</dbReference>
<proteinExistence type="inferred from homology"/>
<comment type="subcellular location">
    <subcellularLocation>
        <location evidence="1">Cell membrane</location>
        <topology evidence="1">Multi-pass membrane protein</topology>
    </subcellularLocation>
</comment>
<accession>X0VLX0</accession>
<evidence type="ECO:0000256" key="7">
    <source>
        <dbReference type="ARBA" id="ARBA00022989"/>
    </source>
</evidence>
<dbReference type="InterPro" id="IPR050901">
    <property type="entry name" value="BP-dep_ABC_trans_perm"/>
</dbReference>
<organism evidence="11">
    <name type="scientific">marine sediment metagenome</name>
    <dbReference type="NCBI Taxonomy" id="412755"/>
    <lineage>
        <taxon>unclassified sequences</taxon>
        <taxon>metagenomes</taxon>
        <taxon>ecological metagenomes</taxon>
    </lineage>
</organism>
<sequence>MLVRKKQVKSLLLYILTVLFLLWAIAPFFWTISTSFKNIGEIYSTSPTLIPKNITIDNYSEIFNKLDFFRYFLNSMFVTITTIIITVILSILAAYAFSRFRFPFRHILLMFILVPRIIPSVTRIIPLYQIFAKLNILDNYFSLIGPYVADALPIAVWILIGFFDGIPKVLEEAAMIDGCTRMQALKKVIIPLTAPGIVSVALFTFLRAWNEFVIAFTFIDKGKMMTLPVAHYRVFEFF</sequence>
<keyword evidence="6 9" id="KW-0812">Transmembrane</keyword>
<evidence type="ECO:0000256" key="4">
    <source>
        <dbReference type="ARBA" id="ARBA00022475"/>
    </source>
</evidence>
<feature type="transmembrane region" description="Helical" evidence="9">
    <location>
        <begin position="71"/>
        <end position="95"/>
    </location>
</feature>
<evidence type="ECO:0000256" key="8">
    <source>
        <dbReference type="ARBA" id="ARBA00023136"/>
    </source>
</evidence>
<evidence type="ECO:0000259" key="10">
    <source>
        <dbReference type="PROSITE" id="PS50928"/>
    </source>
</evidence>
<dbReference type="EMBL" id="BARS01025199">
    <property type="protein sequence ID" value="GAG01516.1"/>
    <property type="molecule type" value="Genomic_DNA"/>
</dbReference>
<keyword evidence="3" id="KW-0813">Transport</keyword>
<dbReference type="InterPro" id="IPR000515">
    <property type="entry name" value="MetI-like"/>
</dbReference>
<feature type="transmembrane region" description="Helical" evidence="9">
    <location>
        <begin position="12"/>
        <end position="30"/>
    </location>
</feature>
<evidence type="ECO:0000256" key="5">
    <source>
        <dbReference type="ARBA" id="ARBA00022597"/>
    </source>
</evidence>
<feature type="domain" description="ABC transmembrane type-1" evidence="10">
    <location>
        <begin position="72"/>
        <end position="238"/>
    </location>
</feature>
<dbReference type="CDD" id="cd06261">
    <property type="entry name" value="TM_PBP2"/>
    <property type="match status" value="1"/>
</dbReference>
<dbReference type="Gene3D" id="1.10.3720.10">
    <property type="entry name" value="MetI-like"/>
    <property type="match status" value="1"/>
</dbReference>
<feature type="transmembrane region" description="Helical" evidence="9">
    <location>
        <begin position="140"/>
        <end position="163"/>
    </location>
</feature>
<reference evidence="11" key="1">
    <citation type="journal article" date="2014" name="Front. Microbiol.">
        <title>High frequency of phylogenetically diverse reductive dehalogenase-homologous genes in deep subseafloor sedimentary metagenomes.</title>
        <authorList>
            <person name="Kawai M."/>
            <person name="Futagami T."/>
            <person name="Toyoda A."/>
            <person name="Takaki Y."/>
            <person name="Nishi S."/>
            <person name="Hori S."/>
            <person name="Arai W."/>
            <person name="Tsubouchi T."/>
            <person name="Morono Y."/>
            <person name="Uchiyama I."/>
            <person name="Ito T."/>
            <person name="Fujiyama A."/>
            <person name="Inagaki F."/>
            <person name="Takami H."/>
        </authorList>
    </citation>
    <scope>NUCLEOTIDE SEQUENCE</scope>
    <source>
        <strain evidence="11">Expedition CK06-06</strain>
    </source>
</reference>